<evidence type="ECO:0000256" key="3">
    <source>
        <dbReference type="ARBA" id="ARBA00022833"/>
    </source>
</evidence>
<evidence type="ECO:0000313" key="6">
    <source>
        <dbReference type="EMBL" id="KAH9363681.1"/>
    </source>
</evidence>
<proteinExistence type="predicted"/>
<accession>A0A9J6FN38</accession>
<dbReference type="GO" id="GO:0043122">
    <property type="term" value="P:regulation of canonical NF-kappaB signal transduction"/>
    <property type="evidence" value="ECO:0007669"/>
    <property type="project" value="TreeGrafter"/>
</dbReference>
<dbReference type="PROSITE" id="PS50089">
    <property type="entry name" value="ZF_RING_2"/>
    <property type="match status" value="1"/>
</dbReference>
<reference evidence="6 7" key="1">
    <citation type="journal article" date="2020" name="Cell">
        <title>Large-Scale Comparative Analyses of Tick Genomes Elucidate Their Genetic Diversity and Vector Capacities.</title>
        <authorList>
            <consortium name="Tick Genome and Microbiome Consortium (TIGMIC)"/>
            <person name="Jia N."/>
            <person name="Wang J."/>
            <person name="Shi W."/>
            <person name="Du L."/>
            <person name="Sun Y."/>
            <person name="Zhan W."/>
            <person name="Jiang J.F."/>
            <person name="Wang Q."/>
            <person name="Zhang B."/>
            <person name="Ji P."/>
            <person name="Bell-Sakyi L."/>
            <person name="Cui X.M."/>
            <person name="Yuan T.T."/>
            <person name="Jiang B.G."/>
            <person name="Yang W.F."/>
            <person name="Lam T.T."/>
            <person name="Chang Q.C."/>
            <person name="Ding S.J."/>
            <person name="Wang X.J."/>
            <person name="Zhu J.G."/>
            <person name="Ruan X.D."/>
            <person name="Zhao L."/>
            <person name="Wei J.T."/>
            <person name="Ye R.Z."/>
            <person name="Que T.C."/>
            <person name="Du C.H."/>
            <person name="Zhou Y.H."/>
            <person name="Cheng J.X."/>
            <person name="Dai P.F."/>
            <person name="Guo W.B."/>
            <person name="Han X.H."/>
            <person name="Huang E.J."/>
            <person name="Li L.F."/>
            <person name="Wei W."/>
            <person name="Gao Y.C."/>
            <person name="Liu J.Z."/>
            <person name="Shao H.Z."/>
            <person name="Wang X."/>
            <person name="Wang C.C."/>
            <person name="Yang T.C."/>
            <person name="Huo Q.B."/>
            <person name="Li W."/>
            <person name="Chen H.Y."/>
            <person name="Chen S.E."/>
            <person name="Zhou L.G."/>
            <person name="Ni X.B."/>
            <person name="Tian J.H."/>
            <person name="Sheng Y."/>
            <person name="Liu T."/>
            <person name="Pan Y.S."/>
            <person name="Xia L.Y."/>
            <person name="Li J."/>
            <person name="Zhao F."/>
            <person name="Cao W.C."/>
        </authorList>
    </citation>
    <scope>NUCLEOTIDE SEQUENCE [LARGE SCALE GENOMIC DNA]</scope>
    <source>
        <strain evidence="6">HaeL-2018</strain>
    </source>
</reference>
<evidence type="ECO:0000256" key="4">
    <source>
        <dbReference type="PROSITE-ProRule" id="PRU00175"/>
    </source>
</evidence>
<dbReference type="InterPro" id="IPR017907">
    <property type="entry name" value="Znf_RING_CS"/>
</dbReference>
<evidence type="ECO:0000256" key="1">
    <source>
        <dbReference type="ARBA" id="ARBA00022723"/>
    </source>
</evidence>
<keyword evidence="7" id="KW-1185">Reference proteome</keyword>
<name>A0A9J6FN38_HAELO</name>
<dbReference type="PANTHER" id="PTHR10131">
    <property type="entry name" value="TNF RECEPTOR ASSOCIATED FACTOR"/>
    <property type="match status" value="1"/>
</dbReference>
<dbReference type="AlphaFoldDB" id="A0A9J6FN38"/>
<dbReference type="Gene3D" id="3.30.40.10">
    <property type="entry name" value="Zinc/RING finger domain, C3HC4 (zinc finger)"/>
    <property type="match status" value="1"/>
</dbReference>
<organism evidence="6 7">
    <name type="scientific">Haemaphysalis longicornis</name>
    <name type="common">Bush tick</name>
    <dbReference type="NCBI Taxonomy" id="44386"/>
    <lineage>
        <taxon>Eukaryota</taxon>
        <taxon>Metazoa</taxon>
        <taxon>Ecdysozoa</taxon>
        <taxon>Arthropoda</taxon>
        <taxon>Chelicerata</taxon>
        <taxon>Arachnida</taxon>
        <taxon>Acari</taxon>
        <taxon>Parasitiformes</taxon>
        <taxon>Ixodida</taxon>
        <taxon>Ixodoidea</taxon>
        <taxon>Ixodidae</taxon>
        <taxon>Haemaphysalinae</taxon>
        <taxon>Haemaphysalis</taxon>
    </lineage>
</organism>
<dbReference type="PROSITE" id="PS00518">
    <property type="entry name" value="ZF_RING_1"/>
    <property type="match status" value="1"/>
</dbReference>
<dbReference type="InterPro" id="IPR013083">
    <property type="entry name" value="Znf_RING/FYVE/PHD"/>
</dbReference>
<keyword evidence="1" id="KW-0479">Metal-binding</keyword>
<dbReference type="GO" id="GO:0008270">
    <property type="term" value="F:zinc ion binding"/>
    <property type="evidence" value="ECO:0007669"/>
    <property type="project" value="UniProtKB-KW"/>
</dbReference>
<keyword evidence="2 4" id="KW-0863">Zinc-finger</keyword>
<dbReference type="GO" id="GO:0005164">
    <property type="term" value="F:tumor necrosis factor receptor binding"/>
    <property type="evidence" value="ECO:0007669"/>
    <property type="project" value="TreeGrafter"/>
</dbReference>
<evidence type="ECO:0000256" key="2">
    <source>
        <dbReference type="ARBA" id="ARBA00022771"/>
    </source>
</evidence>
<dbReference type="SUPFAM" id="SSF49599">
    <property type="entry name" value="TRAF domain-like"/>
    <property type="match status" value="1"/>
</dbReference>
<protein>
    <recommendedName>
        <fullName evidence="5">RING-type domain-containing protein</fullName>
    </recommendedName>
</protein>
<dbReference type="Proteomes" id="UP000821853">
    <property type="component" value="Chromosome 10"/>
</dbReference>
<evidence type="ECO:0000259" key="5">
    <source>
        <dbReference type="PROSITE" id="PS50089"/>
    </source>
</evidence>
<dbReference type="OMA" id="SHAYLEW"/>
<dbReference type="GO" id="GO:0009898">
    <property type="term" value="C:cytoplasmic side of plasma membrane"/>
    <property type="evidence" value="ECO:0007669"/>
    <property type="project" value="TreeGrafter"/>
</dbReference>
<dbReference type="InterPro" id="IPR001841">
    <property type="entry name" value="Znf_RING"/>
</dbReference>
<keyword evidence="3" id="KW-0862">Zinc</keyword>
<evidence type="ECO:0000313" key="7">
    <source>
        <dbReference type="Proteomes" id="UP000821853"/>
    </source>
</evidence>
<sequence length="508" mass="56200">MPDQSVSLHRVRGLVNGANWRATKFTSVVPHHLTCGLCGVISPTTFLLPCFHTLCESCVCASANDGNAVCPFDEQPFSVADCPKFPLPLDTAEKLKACCWNEPHGCTFVGTLQAVLTHYEHHCTFHAVSCPRCCGLVLHTDLPGHYRAGCHGENTAPGAELPTVHQGVVPGRDDTGTRLNESNVLFSELNQDLLSALEYKVNDILVKVRNIETHVESVTRAFNSSAHQLTGAVLQQDLPTQRRAGYQNEATPLTAEQPALHHGLTLSAGDILTSFNELKALIRDPYQDRLPALQSKMNEVLEVARDIRNQVETIRADFPQSELSIMRSSAELSRTFASNLRSLEVGLCDSLKKHCNVSVISDQVKHNGTKIDAITRILSENDRKHSDQLTQFRQELSRTFDQELRSQLRPISAHLNKMAESGTNDASGAETTGAGEMPWNVEKRLILRKLELLATDSHAYLEWLRQGVDKQQKLPSVAFNPFFDNTTEPVRADIAPFMGNLKAAKRVM</sequence>
<dbReference type="VEuPathDB" id="VectorBase:HLOH_051137"/>
<dbReference type="CDD" id="cd16449">
    <property type="entry name" value="RING-HC"/>
    <property type="match status" value="1"/>
</dbReference>
<gene>
    <name evidence="6" type="ORF">HPB48_017035</name>
</gene>
<feature type="domain" description="RING-type" evidence="5">
    <location>
        <begin position="35"/>
        <end position="74"/>
    </location>
</feature>
<comment type="caution">
    <text evidence="6">The sequence shown here is derived from an EMBL/GenBank/DDBJ whole genome shotgun (WGS) entry which is preliminary data.</text>
</comment>
<dbReference type="PANTHER" id="PTHR10131:SF138">
    <property type="entry name" value="RE66324P"/>
    <property type="match status" value="1"/>
</dbReference>
<dbReference type="EMBL" id="JABSTR010000002">
    <property type="protein sequence ID" value="KAH9363681.1"/>
    <property type="molecule type" value="Genomic_DNA"/>
</dbReference>
<dbReference type="SUPFAM" id="SSF57850">
    <property type="entry name" value="RING/U-box"/>
    <property type="match status" value="1"/>
</dbReference>